<feature type="transmembrane region" description="Helical" evidence="8">
    <location>
        <begin position="6"/>
        <end position="23"/>
    </location>
</feature>
<sequence>MGLIYLAALAVSLTGMVMLDRRFRLFFWRGPVRAAVILVVGVVFFLVWDVFGITLGIFFRGETSFMTGVLVGTELPLEEVFFLCLLCYFAMNLFAGVGLALTAAADRRRVRGGAGADVTARRGGAAR</sequence>
<dbReference type="GO" id="GO:0045436">
    <property type="term" value="F:lycopene beta cyclase activity"/>
    <property type="evidence" value="ECO:0007669"/>
    <property type="project" value="UniProtKB-ARBA"/>
</dbReference>
<proteinExistence type="predicted"/>
<keyword evidence="10" id="KW-1185">Reference proteome</keyword>
<dbReference type="GO" id="GO:0016117">
    <property type="term" value="P:carotenoid biosynthetic process"/>
    <property type="evidence" value="ECO:0007669"/>
    <property type="project" value="UniProtKB-KW"/>
</dbReference>
<keyword evidence="4" id="KW-0125">Carotenoid biosynthesis</keyword>
<evidence type="ECO:0000256" key="3">
    <source>
        <dbReference type="ARBA" id="ARBA00022692"/>
    </source>
</evidence>
<dbReference type="NCBIfam" id="TIGR03462">
    <property type="entry name" value="CarR_dom_SF"/>
    <property type="match status" value="1"/>
</dbReference>
<protein>
    <submittedName>
        <fullName evidence="9">Lycopene cyclase domain-containing protein</fullName>
    </submittedName>
</protein>
<dbReference type="RefSeq" id="WP_079728838.1">
    <property type="nucleotide sequence ID" value="NZ_FUZP01000003.1"/>
</dbReference>
<accession>A0A1T5L0X2</accession>
<dbReference type="Proteomes" id="UP000190857">
    <property type="component" value="Unassembled WGS sequence"/>
</dbReference>
<reference evidence="9 10" key="1">
    <citation type="submission" date="2017-02" db="EMBL/GenBank/DDBJ databases">
        <authorList>
            <person name="Peterson S.W."/>
        </authorList>
    </citation>
    <scope>NUCLEOTIDE SEQUENCE [LARGE SCALE GENOMIC DNA]</scope>
    <source>
        <strain evidence="9 10">VKM Ac-2059</strain>
    </source>
</reference>
<evidence type="ECO:0000256" key="4">
    <source>
        <dbReference type="ARBA" id="ARBA00022746"/>
    </source>
</evidence>
<dbReference type="GO" id="GO:0016020">
    <property type="term" value="C:membrane"/>
    <property type="evidence" value="ECO:0007669"/>
    <property type="project" value="UniProtKB-SubCell"/>
</dbReference>
<name>A0A1T5L0X2_9MICO</name>
<gene>
    <name evidence="9" type="ORF">SAMN06309945_2844</name>
</gene>
<keyword evidence="6 8" id="KW-0472">Membrane</keyword>
<comment type="pathway">
    <text evidence="2">Carotenoid biosynthesis.</text>
</comment>
<evidence type="ECO:0000256" key="8">
    <source>
        <dbReference type="SAM" id="Phobius"/>
    </source>
</evidence>
<evidence type="ECO:0000313" key="10">
    <source>
        <dbReference type="Proteomes" id="UP000190857"/>
    </source>
</evidence>
<comment type="subcellular location">
    <subcellularLocation>
        <location evidence="1">Membrane</location>
        <topology evidence="1">Multi-pass membrane protein</topology>
    </subcellularLocation>
</comment>
<organism evidence="9 10">
    <name type="scientific">Okibacterium fritillariae</name>
    <dbReference type="NCBI Taxonomy" id="123320"/>
    <lineage>
        <taxon>Bacteria</taxon>
        <taxon>Bacillati</taxon>
        <taxon>Actinomycetota</taxon>
        <taxon>Actinomycetes</taxon>
        <taxon>Micrococcales</taxon>
        <taxon>Microbacteriaceae</taxon>
        <taxon>Okibacterium</taxon>
    </lineage>
</organism>
<keyword evidence="7" id="KW-0413">Isomerase</keyword>
<keyword evidence="3 8" id="KW-0812">Transmembrane</keyword>
<dbReference type="AlphaFoldDB" id="A0A1T5L0X2"/>
<dbReference type="STRING" id="123320.SAMN06309945_2844"/>
<dbReference type="EMBL" id="FUZP01000003">
    <property type="protein sequence ID" value="SKC69593.1"/>
    <property type="molecule type" value="Genomic_DNA"/>
</dbReference>
<dbReference type="InterPro" id="IPR017825">
    <property type="entry name" value="Lycopene_cyclase_dom"/>
</dbReference>
<evidence type="ECO:0000256" key="1">
    <source>
        <dbReference type="ARBA" id="ARBA00004141"/>
    </source>
</evidence>
<evidence type="ECO:0000256" key="2">
    <source>
        <dbReference type="ARBA" id="ARBA00004829"/>
    </source>
</evidence>
<evidence type="ECO:0000256" key="6">
    <source>
        <dbReference type="ARBA" id="ARBA00023136"/>
    </source>
</evidence>
<evidence type="ECO:0000256" key="5">
    <source>
        <dbReference type="ARBA" id="ARBA00022989"/>
    </source>
</evidence>
<keyword evidence="5 8" id="KW-1133">Transmembrane helix</keyword>
<feature type="transmembrane region" description="Helical" evidence="8">
    <location>
        <begin position="80"/>
        <end position="101"/>
    </location>
</feature>
<evidence type="ECO:0000256" key="7">
    <source>
        <dbReference type="ARBA" id="ARBA00023235"/>
    </source>
</evidence>
<evidence type="ECO:0000313" key="9">
    <source>
        <dbReference type="EMBL" id="SKC69593.1"/>
    </source>
</evidence>
<dbReference type="GO" id="GO:0016872">
    <property type="term" value="F:intramolecular lyase activity"/>
    <property type="evidence" value="ECO:0007669"/>
    <property type="project" value="InterPro"/>
</dbReference>
<feature type="transmembrane region" description="Helical" evidence="8">
    <location>
        <begin position="35"/>
        <end position="60"/>
    </location>
</feature>
<dbReference type="OrthoDB" id="4774157at2"/>